<evidence type="ECO:0000313" key="3">
    <source>
        <dbReference type="EMBL" id="KIE10703.1"/>
    </source>
</evidence>
<dbReference type="SUPFAM" id="SSF53067">
    <property type="entry name" value="Actin-like ATPase domain"/>
    <property type="match status" value="2"/>
</dbReference>
<organism evidence="3">
    <name type="scientific">Tolypothrix bouteillei VB521301</name>
    <dbReference type="NCBI Taxonomy" id="1479485"/>
    <lineage>
        <taxon>Bacteria</taxon>
        <taxon>Bacillati</taxon>
        <taxon>Cyanobacteriota</taxon>
        <taxon>Cyanophyceae</taxon>
        <taxon>Nostocales</taxon>
        <taxon>Tolypothrichaceae</taxon>
        <taxon>Tolypothrix</taxon>
    </lineage>
</organism>
<comment type="caution">
    <text evidence="3">The sequence shown here is derived from an EMBL/GenBank/DDBJ whole genome shotgun (WGS) entry which is preliminary data.</text>
</comment>
<protein>
    <submittedName>
        <fullName evidence="3">Peptidase M22</fullName>
    </submittedName>
    <submittedName>
        <fullName evidence="2">tRNA (Adenosine(37)-N6)-threonylcarbamoyltransferase complex dimerization subunit type 1 TsaB</fullName>
    </submittedName>
</protein>
<evidence type="ECO:0000259" key="1">
    <source>
        <dbReference type="Pfam" id="PF00814"/>
    </source>
</evidence>
<reference evidence="3" key="1">
    <citation type="journal article" date="2015" name="Genome Announc.">
        <title>Draft Genome Sequence of Tolypothrix boutellei Strain VB521301.</title>
        <authorList>
            <person name="Chandrababunaidu M.M."/>
            <person name="Singh D."/>
            <person name="Sen D."/>
            <person name="Bhan S."/>
            <person name="Das S."/>
            <person name="Gupta A."/>
            <person name="Adhikary S.P."/>
            <person name="Tripathy S."/>
        </authorList>
    </citation>
    <scope>NUCLEOTIDE SEQUENCE</scope>
    <source>
        <strain evidence="3">VB521301</strain>
    </source>
</reference>
<feature type="domain" description="Gcp-like" evidence="1">
    <location>
        <begin position="62"/>
        <end position="148"/>
    </location>
</feature>
<dbReference type="RefSeq" id="WP_038077393.1">
    <property type="nucleotide sequence ID" value="NZ_JHEG04000001.1"/>
</dbReference>
<gene>
    <name evidence="2" type="primary">tsaB</name>
    <name evidence="3" type="ORF">DA73_0219575</name>
    <name evidence="2" type="ORF">DA73_0400015390</name>
</gene>
<dbReference type="Pfam" id="PF00814">
    <property type="entry name" value="TsaD"/>
    <property type="match status" value="1"/>
</dbReference>
<dbReference type="NCBIfam" id="TIGR03725">
    <property type="entry name" value="T6A_YeaZ"/>
    <property type="match status" value="1"/>
</dbReference>
<dbReference type="EMBL" id="JHEG04000001">
    <property type="protein sequence ID" value="KAF3886707.1"/>
    <property type="molecule type" value="Genomic_DNA"/>
</dbReference>
<dbReference type="OrthoDB" id="9784166at2"/>
<dbReference type="AlphaFoldDB" id="A0A0C1R4K3"/>
<accession>A0A0C1R4K3</accession>
<keyword evidence="4" id="KW-1185">Reference proteome</keyword>
<dbReference type="STRING" id="1479485.DA73_0219575"/>
<dbReference type="GO" id="GO:0002949">
    <property type="term" value="P:tRNA threonylcarbamoyladenosine modification"/>
    <property type="evidence" value="ECO:0007669"/>
    <property type="project" value="InterPro"/>
</dbReference>
<evidence type="ECO:0000313" key="2">
    <source>
        <dbReference type="EMBL" id="KAF3886707.1"/>
    </source>
</evidence>
<dbReference type="EMBL" id="JHEG02000048">
    <property type="protein sequence ID" value="KIE10703.1"/>
    <property type="molecule type" value="Genomic_DNA"/>
</dbReference>
<dbReference type="Proteomes" id="UP000029738">
    <property type="component" value="Unassembled WGS sequence"/>
</dbReference>
<reference evidence="2" key="2">
    <citation type="submission" date="2019-11" db="EMBL/GenBank/DDBJ databases">
        <title>Improved Assembly of Tolypothrix boutellei genome.</title>
        <authorList>
            <person name="Sarangi A.N."/>
            <person name="Mukherjee M."/>
            <person name="Ghosh S."/>
            <person name="Singh D."/>
            <person name="Das A."/>
            <person name="Kant S."/>
            <person name="Prusty A."/>
            <person name="Tripathy S."/>
        </authorList>
    </citation>
    <scope>NUCLEOTIDE SEQUENCE</scope>
    <source>
        <strain evidence="2">VB521301</strain>
    </source>
</reference>
<dbReference type="InterPro" id="IPR000905">
    <property type="entry name" value="Gcp-like_dom"/>
</dbReference>
<dbReference type="InterPro" id="IPR022496">
    <property type="entry name" value="T6A_TsaB"/>
</dbReference>
<evidence type="ECO:0000313" key="4">
    <source>
        <dbReference type="Proteomes" id="UP000029738"/>
    </source>
</evidence>
<sequence length="225" mass="24672">MTIQLQHLSPTKYGLALHTTTRELGLAISNFAGDTRSHVWYLDRELSSHLHQYLIEFIKPQTWSELGFIAVARGPGGFTGTRIGVVTARTLGQQLGIPVFAVSNLAAVARSQISSSQPEGSEIVKEPVIAVQMPAQRGQVFAGIYQLSPNASGLDVLLPDIAIAPEVWQEKLANWNTRYQLVEATSGLAATVTSVLQLAYLDWQKGMRPHWSEALPFYGQHPVDI</sequence>
<dbReference type="InterPro" id="IPR043129">
    <property type="entry name" value="ATPase_NBD"/>
</dbReference>
<proteinExistence type="predicted"/>
<dbReference type="Gene3D" id="3.30.420.40">
    <property type="match status" value="2"/>
</dbReference>
<name>A0A0C1R4K3_9CYAN</name>